<dbReference type="Pfam" id="PF12697">
    <property type="entry name" value="Abhydrolase_6"/>
    <property type="match status" value="1"/>
</dbReference>
<evidence type="ECO:0000259" key="2">
    <source>
        <dbReference type="Pfam" id="PF12697"/>
    </source>
</evidence>
<dbReference type="GO" id="GO:0016787">
    <property type="term" value="F:hydrolase activity"/>
    <property type="evidence" value="ECO:0007669"/>
    <property type="project" value="UniProtKB-KW"/>
</dbReference>
<organism evidence="3 4">
    <name type="scientific">Hufsiella ginkgonis</name>
    <dbReference type="NCBI Taxonomy" id="2695274"/>
    <lineage>
        <taxon>Bacteria</taxon>
        <taxon>Pseudomonadati</taxon>
        <taxon>Bacteroidota</taxon>
        <taxon>Sphingobacteriia</taxon>
        <taxon>Sphingobacteriales</taxon>
        <taxon>Sphingobacteriaceae</taxon>
        <taxon>Hufsiella</taxon>
    </lineage>
</organism>
<name>A0A7K1Y3U2_9SPHI</name>
<protein>
    <submittedName>
        <fullName evidence="3">Alpha/beta fold hydrolase</fullName>
    </submittedName>
</protein>
<feature type="signal peptide" evidence="1">
    <location>
        <begin position="1"/>
        <end position="19"/>
    </location>
</feature>
<dbReference type="Gene3D" id="3.40.50.1820">
    <property type="entry name" value="alpha/beta hydrolase"/>
    <property type="match status" value="1"/>
</dbReference>
<dbReference type="SUPFAM" id="SSF53474">
    <property type="entry name" value="alpha/beta-Hydrolases"/>
    <property type="match status" value="1"/>
</dbReference>
<keyword evidence="1" id="KW-0732">Signal</keyword>
<dbReference type="Proteomes" id="UP000451233">
    <property type="component" value="Unassembled WGS sequence"/>
</dbReference>
<keyword evidence="4" id="KW-1185">Reference proteome</keyword>
<dbReference type="PANTHER" id="PTHR37017">
    <property type="entry name" value="AB HYDROLASE-1 DOMAIN-CONTAINING PROTEIN-RELATED"/>
    <property type="match status" value="1"/>
</dbReference>
<proteinExistence type="predicted"/>
<dbReference type="RefSeq" id="WP_160908928.1">
    <property type="nucleotide sequence ID" value="NZ_WVHS01000007.1"/>
</dbReference>
<keyword evidence="3" id="KW-0378">Hydrolase</keyword>
<dbReference type="InterPro" id="IPR052897">
    <property type="entry name" value="Sec-Metab_Biosynth_Hydrolase"/>
</dbReference>
<dbReference type="PANTHER" id="PTHR37017:SF11">
    <property type="entry name" value="ESTERASE_LIPASE_THIOESTERASE DOMAIN-CONTAINING PROTEIN"/>
    <property type="match status" value="1"/>
</dbReference>
<comment type="caution">
    <text evidence="3">The sequence shown here is derived from an EMBL/GenBank/DDBJ whole genome shotgun (WGS) entry which is preliminary data.</text>
</comment>
<accession>A0A7K1Y3U2</accession>
<evidence type="ECO:0000313" key="3">
    <source>
        <dbReference type="EMBL" id="MXV17921.1"/>
    </source>
</evidence>
<evidence type="ECO:0000313" key="4">
    <source>
        <dbReference type="Proteomes" id="UP000451233"/>
    </source>
</evidence>
<dbReference type="AlphaFoldDB" id="A0A7K1Y3U2"/>
<evidence type="ECO:0000256" key="1">
    <source>
        <dbReference type="SAM" id="SignalP"/>
    </source>
</evidence>
<dbReference type="EMBL" id="WVHS01000007">
    <property type="protein sequence ID" value="MXV17921.1"/>
    <property type="molecule type" value="Genomic_DNA"/>
</dbReference>
<reference evidence="3 4" key="1">
    <citation type="submission" date="2019-11" db="EMBL/GenBank/DDBJ databases">
        <title>Pedobacter sp. HMF7056 Genome sequencing and assembly.</title>
        <authorList>
            <person name="Kang H."/>
            <person name="Kim H."/>
            <person name="Joh K."/>
        </authorList>
    </citation>
    <scope>NUCLEOTIDE SEQUENCE [LARGE SCALE GENOMIC DNA]</scope>
    <source>
        <strain evidence="3 4">HMF7056</strain>
    </source>
</reference>
<dbReference type="InterPro" id="IPR000073">
    <property type="entry name" value="AB_hydrolase_1"/>
</dbReference>
<feature type="domain" description="AB hydrolase-1" evidence="2">
    <location>
        <begin position="29"/>
        <end position="236"/>
    </location>
</feature>
<sequence>MKNLLFALLLIGTVQPVPAQTRTAKPVYVIVHGAWGGSWAFREVDSILTARGCNVYRPSLTGQGERVHLASPEVGLGTHIKDVVNEILFENLHNVVLVGHSYGGMVITGVADSIPERVKQLIYVDALLPRDGESLKTALGRTAEQLAKNAKDGFIIPAWVKPGQPLPKDVPQSLKTFTEPVHLKNKAADKIPATYILTVAKGTDPAADDFASQAERARQRKWPVLQLEADHNPQWSAVNAFSEMLFKIGNP</sequence>
<dbReference type="InterPro" id="IPR029058">
    <property type="entry name" value="AB_hydrolase_fold"/>
</dbReference>
<gene>
    <name evidence="3" type="ORF">GS398_21675</name>
</gene>
<feature type="chain" id="PRO_5029727387" evidence="1">
    <location>
        <begin position="20"/>
        <end position="251"/>
    </location>
</feature>